<dbReference type="RefSeq" id="WP_338253256.1">
    <property type="nucleotide sequence ID" value="NZ_BSRI01000002.1"/>
</dbReference>
<dbReference type="EMBL" id="BSRI01000002">
    <property type="protein sequence ID" value="GLV57333.1"/>
    <property type="molecule type" value="Genomic_DNA"/>
</dbReference>
<evidence type="ECO:0000259" key="4">
    <source>
        <dbReference type="Pfam" id="PF20990"/>
    </source>
</evidence>
<name>A0ABQ6FVP2_9CHLR</name>
<evidence type="ECO:0000256" key="1">
    <source>
        <dbReference type="SAM" id="Phobius"/>
    </source>
</evidence>
<feature type="chain" id="PRO_5045042918" description="DUF2207 domain-containing protein" evidence="2">
    <location>
        <begin position="26"/>
        <end position="605"/>
    </location>
</feature>
<reference evidence="5 6" key="1">
    <citation type="submission" date="2023-02" db="EMBL/GenBank/DDBJ databases">
        <title>Dictyobacter halimunensis sp. nov., a new member of the class Ktedonobacteria from forest soil in a geothermal area.</title>
        <authorList>
            <person name="Rachmania M.K."/>
            <person name="Ningsih F."/>
            <person name="Sakai Y."/>
            <person name="Yabe S."/>
            <person name="Yokota A."/>
            <person name="Sjamsuridzal W."/>
        </authorList>
    </citation>
    <scope>NUCLEOTIDE SEQUENCE [LARGE SCALE GENOMIC DNA]</scope>
    <source>
        <strain evidence="5 6">S3.2.2.5</strain>
    </source>
</reference>
<comment type="caution">
    <text evidence="5">The sequence shown here is derived from an EMBL/GenBank/DDBJ whole genome shotgun (WGS) entry which is preliminary data.</text>
</comment>
<keyword evidence="1" id="KW-0472">Membrane</keyword>
<organism evidence="5 6">
    <name type="scientific">Dictyobacter halimunensis</name>
    <dbReference type="NCBI Taxonomy" id="3026934"/>
    <lineage>
        <taxon>Bacteria</taxon>
        <taxon>Bacillati</taxon>
        <taxon>Chloroflexota</taxon>
        <taxon>Ktedonobacteria</taxon>
        <taxon>Ktedonobacterales</taxon>
        <taxon>Dictyobacteraceae</taxon>
        <taxon>Dictyobacter</taxon>
    </lineage>
</organism>
<dbReference type="InterPro" id="IPR048389">
    <property type="entry name" value="YciQ-like_C"/>
</dbReference>
<evidence type="ECO:0008006" key="7">
    <source>
        <dbReference type="Google" id="ProtNLM"/>
    </source>
</evidence>
<evidence type="ECO:0000313" key="6">
    <source>
        <dbReference type="Proteomes" id="UP001344906"/>
    </source>
</evidence>
<dbReference type="Proteomes" id="UP001344906">
    <property type="component" value="Unassembled WGS sequence"/>
</dbReference>
<dbReference type="InterPro" id="IPR018702">
    <property type="entry name" value="DUF2207"/>
</dbReference>
<evidence type="ECO:0000313" key="5">
    <source>
        <dbReference type="EMBL" id="GLV57333.1"/>
    </source>
</evidence>
<keyword evidence="1" id="KW-0812">Transmembrane</keyword>
<sequence>MMRRLLVVMPLVLLLLATLAPPAMAAGGKTYSADAFNSTINIQNNGDLDVTEAVTFRFAGGPFSFVYREIPTDRTDNISITGASIDGKAMAEGTDAGDYEIGSGNPLKVTWHFQPQSDVTHTFQLTYRVQGAIQQTQTADLLDWNALPTDYGYTIQKAMVTVNYPTQARLIGSPTVVQGPATVRNPFAPGSVILQASNLPDSTPIEVGMRFQPGSLIKTAPQWQINQREIDTFLGPGLLGALGVSILGVLGAIFYRRKRQPKVVTPAVQAGNVNAPPDNLSPATVGALVTSPARGKADFNQALGTMFDLANRGFLTILENESATGKQTQTPADFSVQLQSVPDQPSAYEALLITTLFGTQPSGISPLPFSEVYSRYQARSGMFNAPLREEYQQRGYVEPTYAPAHRGLGLISLVFFLIGLFGTIGGLIIGANLYMWPLGLIPLGFILASMICLGLRASLRYFSPQGLYTVAQCNAFNAYLGYLLQDAQLRDSSIEVRQEVFTRYLPYATSFGWGNTWIQNFQQLGITALPPWFLGFNQPSRPNNIDGYAYNYHNGYNHNMAGIMMITNTRSYQPTNYGGGSSGNFGGGSFGGGAGAAGGGSSGAG</sequence>
<feature type="signal peptide" evidence="2">
    <location>
        <begin position="1"/>
        <end position="25"/>
    </location>
</feature>
<keyword evidence="1" id="KW-1133">Transmembrane helix</keyword>
<feature type="transmembrane region" description="Helical" evidence="1">
    <location>
        <begin position="233"/>
        <end position="255"/>
    </location>
</feature>
<accession>A0ABQ6FVP2</accession>
<feature type="transmembrane region" description="Helical" evidence="1">
    <location>
        <begin position="435"/>
        <end position="455"/>
    </location>
</feature>
<dbReference type="Pfam" id="PF20990">
    <property type="entry name" value="DUF2207_C"/>
    <property type="match status" value="1"/>
</dbReference>
<keyword evidence="6" id="KW-1185">Reference proteome</keyword>
<feature type="transmembrane region" description="Helical" evidence="1">
    <location>
        <begin position="408"/>
        <end position="429"/>
    </location>
</feature>
<proteinExistence type="predicted"/>
<evidence type="ECO:0000259" key="3">
    <source>
        <dbReference type="Pfam" id="PF09972"/>
    </source>
</evidence>
<evidence type="ECO:0000256" key="2">
    <source>
        <dbReference type="SAM" id="SignalP"/>
    </source>
</evidence>
<gene>
    <name evidence="5" type="ORF">KDH_41690</name>
</gene>
<dbReference type="Pfam" id="PF09972">
    <property type="entry name" value="DUF2207"/>
    <property type="match status" value="1"/>
</dbReference>
<feature type="domain" description="DUF2207" evidence="3">
    <location>
        <begin position="35"/>
        <end position="211"/>
    </location>
</feature>
<protein>
    <recommendedName>
        <fullName evidence="7">DUF2207 domain-containing protein</fullName>
    </recommendedName>
</protein>
<feature type="domain" description="Predicted membrane protein YciQ-like C-terminal" evidence="4">
    <location>
        <begin position="276"/>
        <end position="521"/>
    </location>
</feature>
<keyword evidence="2" id="KW-0732">Signal</keyword>